<accession>A0A6F9DMY8</accession>
<dbReference type="GO" id="GO:0003723">
    <property type="term" value="F:RNA binding"/>
    <property type="evidence" value="ECO:0007669"/>
    <property type="project" value="InterPro"/>
</dbReference>
<name>A0A6F9DMY8_9ASCI</name>
<organism evidence="6">
    <name type="scientific">Phallusia mammillata</name>
    <dbReference type="NCBI Taxonomy" id="59560"/>
    <lineage>
        <taxon>Eukaryota</taxon>
        <taxon>Metazoa</taxon>
        <taxon>Chordata</taxon>
        <taxon>Tunicata</taxon>
        <taxon>Ascidiacea</taxon>
        <taxon>Phlebobranchia</taxon>
        <taxon>Ascidiidae</taxon>
        <taxon>Phallusia</taxon>
    </lineage>
</organism>
<reference evidence="6" key="1">
    <citation type="submission" date="2020-04" db="EMBL/GenBank/DDBJ databases">
        <authorList>
            <person name="Neveu A P."/>
        </authorList>
    </citation>
    <scope>NUCLEOTIDE SEQUENCE</scope>
    <source>
        <tissue evidence="6">Whole embryo</tissue>
    </source>
</reference>
<feature type="compositionally biased region" description="Basic and acidic residues" evidence="4">
    <location>
        <begin position="245"/>
        <end position="258"/>
    </location>
</feature>
<evidence type="ECO:0000256" key="1">
    <source>
        <dbReference type="ARBA" id="ARBA00004604"/>
    </source>
</evidence>
<feature type="compositionally biased region" description="Basic residues" evidence="4">
    <location>
        <begin position="31"/>
        <end position="45"/>
    </location>
</feature>
<evidence type="ECO:0000256" key="3">
    <source>
        <dbReference type="ARBA" id="ARBA00023242"/>
    </source>
</evidence>
<comment type="similarity">
    <text evidence="2">Belongs to the CWC22 family.</text>
</comment>
<dbReference type="PANTHER" id="PTHR18034">
    <property type="entry name" value="CELL CYCLE CONTROL PROTEIN CWF22-RELATED"/>
    <property type="match status" value="1"/>
</dbReference>
<dbReference type="GO" id="GO:0005730">
    <property type="term" value="C:nucleolus"/>
    <property type="evidence" value="ECO:0007669"/>
    <property type="project" value="UniProtKB-SubCell"/>
</dbReference>
<dbReference type="PANTHER" id="PTHR18034:SF4">
    <property type="entry name" value="NUCLEOLAR MIF4G DOMAIN-CONTAINING PROTEIN 1"/>
    <property type="match status" value="1"/>
</dbReference>
<dbReference type="EMBL" id="LR788538">
    <property type="protein sequence ID" value="CAB3264400.1"/>
    <property type="molecule type" value="mRNA"/>
</dbReference>
<gene>
    <name evidence="6" type="primary">Nom1</name>
</gene>
<evidence type="ECO:0000313" key="6">
    <source>
        <dbReference type="EMBL" id="CAB3264400.1"/>
    </source>
</evidence>
<feature type="region of interest" description="Disordered" evidence="4">
    <location>
        <begin position="152"/>
        <end position="276"/>
    </location>
</feature>
<feature type="compositionally biased region" description="Basic and acidic residues" evidence="4">
    <location>
        <begin position="229"/>
        <end position="238"/>
    </location>
</feature>
<feature type="domain" description="MI" evidence="5">
    <location>
        <begin position="570"/>
        <end position="686"/>
    </location>
</feature>
<sequence>MDYFYKTPERDHEVQTEDKNDSNMSSEIGRKQRRRNLKKVKKLKRLQSNPGSNTNETILQQKASIKTSLRRRKKEDRKRPSGAMQRKRKKAKMKSTQIKQLKEENETDEKQITALEKLMHMNKVKKKKDKLPSSFAQDGLDYILNAVSFEEGDNISDDGSLNESADSSNADDEVLSEDEFQEMDIDAENAVESDEDNIVGNEEELSDEDVLPEFEDDDGSLSSENDATNLDHGEHGEPSDDQDKDEANDQHGTEDKTSKYIPPAQRARNMKGDAEKMRKNRRQLQGLFNRLSEANLHSICTAVQDIFNANSRASITEVLTDLILEQFCTADPRPEKLTFETAMLMRVLGCNVGISVLAHFVETIAIKLKKLLDTAHYGEGKELNNLIQLLCSLYQLKAIQSKLLLDLVSIFTEKFQEKDLELLILIMTQVGFQVRKEDPVALKQIIEKISKASTGTETGEDLTRMKYMLEVLTAIKNNNIRKITGYDADLIANRRKKVTVVTKDDGEDFPNVSFQDLLDADIKGRWWIVGSAWAGAPMLEQNRQEASTDVNANVSSQLIEAARKLRMNTDVRRQIFYAALSSEDYIDAFGNILKLNLKGKQYREISHVLVECCQQQKSYNPFYYHLLRKFCRHDRQFLMSLQCTFWDKFKLLHSMSSRHIKNITALLADLLVSEDLPLACLKAIEFSQIDKMMVEFLRNLFLKILETSGNKDFSAPFVKLAGTKQTVAKQGIQLFLQHFMLKDPGFMKSNKHHEDSLLKLEESLMSGKMN</sequence>
<dbReference type="InterPro" id="IPR003891">
    <property type="entry name" value="Initiation_fac_eIF4g_MI"/>
</dbReference>
<dbReference type="Pfam" id="PF02847">
    <property type="entry name" value="MA3"/>
    <property type="match status" value="1"/>
</dbReference>
<dbReference type="SMART" id="SM00544">
    <property type="entry name" value="MA3"/>
    <property type="match status" value="1"/>
</dbReference>
<evidence type="ECO:0000256" key="2">
    <source>
        <dbReference type="ARBA" id="ARBA00006856"/>
    </source>
</evidence>
<feature type="region of interest" description="Disordered" evidence="4">
    <location>
        <begin position="1"/>
        <end position="108"/>
    </location>
</feature>
<dbReference type="InterPro" id="IPR050781">
    <property type="entry name" value="CWC22_splicing_factor"/>
</dbReference>
<comment type="subcellular location">
    <subcellularLocation>
        <location evidence="1">Nucleus</location>
        <location evidence="1">Nucleolus</location>
    </subcellularLocation>
</comment>
<evidence type="ECO:0000259" key="5">
    <source>
        <dbReference type="PROSITE" id="PS51366"/>
    </source>
</evidence>
<keyword evidence="3" id="KW-0539">Nucleus</keyword>
<dbReference type="GO" id="GO:0042274">
    <property type="term" value="P:ribosomal small subunit biogenesis"/>
    <property type="evidence" value="ECO:0007669"/>
    <property type="project" value="TreeGrafter"/>
</dbReference>
<proteinExistence type="evidence at transcript level"/>
<dbReference type="SMART" id="SM00543">
    <property type="entry name" value="MIF4G"/>
    <property type="match status" value="1"/>
</dbReference>
<dbReference type="InterPro" id="IPR003890">
    <property type="entry name" value="MIF4G-like_typ-3"/>
</dbReference>
<dbReference type="Pfam" id="PF02854">
    <property type="entry name" value="MIF4G"/>
    <property type="match status" value="1"/>
</dbReference>
<feature type="compositionally biased region" description="Basic and acidic residues" evidence="4">
    <location>
        <begin position="7"/>
        <end position="21"/>
    </location>
</feature>
<feature type="compositionally biased region" description="Acidic residues" evidence="4">
    <location>
        <begin position="169"/>
        <end position="219"/>
    </location>
</feature>
<feature type="compositionally biased region" description="Polar residues" evidence="4">
    <location>
        <begin position="47"/>
        <end position="67"/>
    </location>
</feature>
<dbReference type="AlphaFoldDB" id="A0A6F9DMY8"/>
<dbReference type="SUPFAM" id="SSF48371">
    <property type="entry name" value="ARM repeat"/>
    <property type="match status" value="1"/>
</dbReference>
<evidence type="ECO:0000256" key="4">
    <source>
        <dbReference type="SAM" id="MobiDB-lite"/>
    </source>
</evidence>
<feature type="compositionally biased region" description="Polar residues" evidence="4">
    <location>
        <begin position="157"/>
        <end position="168"/>
    </location>
</feature>
<protein>
    <submittedName>
        <fullName evidence="6">Nucleolar MIF4G domain-containing protein 1</fullName>
    </submittedName>
</protein>
<dbReference type="Gene3D" id="1.25.40.180">
    <property type="match status" value="1"/>
</dbReference>
<dbReference type="PROSITE" id="PS51366">
    <property type="entry name" value="MI"/>
    <property type="match status" value="1"/>
</dbReference>
<dbReference type="InterPro" id="IPR016024">
    <property type="entry name" value="ARM-type_fold"/>
</dbReference>